<proteinExistence type="predicted"/>
<evidence type="ECO:0000259" key="1">
    <source>
        <dbReference type="Pfam" id="PF01814"/>
    </source>
</evidence>
<dbReference type="PANTHER" id="PTHR39966">
    <property type="entry name" value="BLL2471 PROTEIN-RELATED"/>
    <property type="match status" value="1"/>
</dbReference>
<gene>
    <name evidence="2" type="ORF">H9L09_19895</name>
</gene>
<name>A0A7G9RAQ1_9ACTN</name>
<organism evidence="2 3">
    <name type="scientific">Nocardioides mesophilus</name>
    <dbReference type="NCBI Taxonomy" id="433659"/>
    <lineage>
        <taxon>Bacteria</taxon>
        <taxon>Bacillati</taxon>
        <taxon>Actinomycetota</taxon>
        <taxon>Actinomycetes</taxon>
        <taxon>Propionibacteriales</taxon>
        <taxon>Nocardioidaceae</taxon>
        <taxon>Nocardioides</taxon>
    </lineage>
</organism>
<reference evidence="2 3" key="1">
    <citation type="submission" date="2020-08" db="EMBL/GenBank/DDBJ databases">
        <title>Genome sequence of Nocardioides mesophilus KACC 16243T.</title>
        <authorList>
            <person name="Hyun D.-W."/>
            <person name="Bae J.-W."/>
        </authorList>
    </citation>
    <scope>NUCLEOTIDE SEQUENCE [LARGE SCALE GENOMIC DNA]</scope>
    <source>
        <strain evidence="2 3">KACC 16243</strain>
    </source>
</reference>
<evidence type="ECO:0000313" key="3">
    <source>
        <dbReference type="Proteomes" id="UP000515947"/>
    </source>
</evidence>
<dbReference type="Pfam" id="PF01814">
    <property type="entry name" value="Hemerythrin"/>
    <property type="match status" value="1"/>
</dbReference>
<dbReference type="GO" id="GO:0005886">
    <property type="term" value="C:plasma membrane"/>
    <property type="evidence" value="ECO:0007669"/>
    <property type="project" value="TreeGrafter"/>
</dbReference>
<dbReference type="CDD" id="cd12108">
    <property type="entry name" value="Hr-like"/>
    <property type="match status" value="1"/>
</dbReference>
<protein>
    <submittedName>
        <fullName evidence="2">Hemerythrin domain-containing protein</fullName>
    </submittedName>
</protein>
<keyword evidence="3" id="KW-1185">Reference proteome</keyword>
<dbReference type="PANTHER" id="PTHR39966:SF1">
    <property type="entry name" value="HEMERYTHRIN-LIKE DOMAIN-CONTAINING PROTEIN"/>
    <property type="match status" value="1"/>
</dbReference>
<dbReference type="InterPro" id="IPR012312">
    <property type="entry name" value="Hemerythrin-like"/>
</dbReference>
<dbReference type="Gene3D" id="1.20.120.520">
    <property type="entry name" value="nmb1532 protein domain like"/>
    <property type="match status" value="1"/>
</dbReference>
<dbReference type="KEGG" id="nmes:H9L09_19895"/>
<dbReference type="RefSeq" id="WP_187578518.1">
    <property type="nucleotide sequence ID" value="NZ_CP060713.1"/>
</dbReference>
<sequence length="223" mass="24649">MTLAAEGSTDTRDMLVVHTAIRREFRLAPGLVLGVAEGDTERSAVVAEHVADLLRLLHHHHQGEDRLIWPLMLERLPEDLAPIVHTMESQHAGISASIEQVEEALPAWRSSAAAGLGEDLAARLEAMRTLLEEHLALEERELLPLAARALSQQEWDRLGEEGMASLDKKDASLALGMFMYEGDPAVIKTMLSHAPLLPRLLLPHLAPAAYRRYARRVYGTTTP</sequence>
<feature type="domain" description="Hemerythrin-like" evidence="1">
    <location>
        <begin position="13"/>
        <end position="146"/>
    </location>
</feature>
<dbReference type="AlphaFoldDB" id="A0A7G9RAQ1"/>
<dbReference type="Proteomes" id="UP000515947">
    <property type="component" value="Chromosome"/>
</dbReference>
<evidence type="ECO:0000313" key="2">
    <source>
        <dbReference type="EMBL" id="QNN52676.1"/>
    </source>
</evidence>
<accession>A0A7G9RAQ1</accession>
<dbReference type="EMBL" id="CP060713">
    <property type="protein sequence ID" value="QNN52676.1"/>
    <property type="molecule type" value="Genomic_DNA"/>
</dbReference>